<dbReference type="Proteomes" id="UP000467841">
    <property type="component" value="Unassembled WGS sequence"/>
</dbReference>
<sequence>MDSDEELCGDKLENKKRSYDQFSKHWSRRLKPRSSAQDRAHWPTEELSSHDRPAQNMTSVPPSARPSAHTDQGSNCPRSTHPVSRPCAANYHTTRTGRHRLTFVPTAYNDPCATHDHTVRPGRHRPTSGPNLRPISSARRNPTTEQEFPRPRSTRSYRWPLTTRLSAQRPNRLSKRSDRSKADLEVRFTRIEALLLCRLNRPRSSRSSILRAV</sequence>
<feature type="compositionally biased region" description="Basic and acidic residues" evidence="1">
    <location>
        <begin position="36"/>
        <end position="53"/>
    </location>
</feature>
<protein>
    <submittedName>
        <fullName evidence="2">Uncharacterized protein</fullName>
    </submittedName>
</protein>
<comment type="caution">
    <text evidence="2">The sequence shown here is derived from an EMBL/GenBank/DDBJ whole genome shotgun (WGS) entry which is preliminary data.</text>
</comment>
<dbReference type="AlphaFoldDB" id="A0A6D2K773"/>
<feature type="compositionally biased region" description="Polar residues" evidence="1">
    <location>
        <begin position="69"/>
        <end position="82"/>
    </location>
</feature>
<evidence type="ECO:0000313" key="2">
    <source>
        <dbReference type="EMBL" id="CAA7047706.1"/>
    </source>
</evidence>
<feature type="region of interest" description="Disordered" evidence="1">
    <location>
        <begin position="107"/>
        <end position="160"/>
    </location>
</feature>
<feature type="compositionally biased region" description="Basic and acidic residues" evidence="1">
    <location>
        <begin position="8"/>
        <end position="23"/>
    </location>
</feature>
<name>A0A6D2K773_9BRAS</name>
<proteinExistence type="predicted"/>
<evidence type="ECO:0000256" key="1">
    <source>
        <dbReference type="SAM" id="MobiDB-lite"/>
    </source>
</evidence>
<gene>
    <name evidence="2" type="ORF">MERR_LOCUS34941</name>
</gene>
<keyword evidence="3" id="KW-1185">Reference proteome</keyword>
<dbReference type="EMBL" id="CACVBM020001381">
    <property type="protein sequence ID" value="CAA7047706.1"/>
    <property type="molecule type" value="Genomic_DNA"/>
</dbReference>
<feature type="region of interest" description="Disordered" evidence="1">
    <location>
        <begin position="1"/>
        <end position="92"/>
    </location>
</feature>
<reference evidence="2" key="1">
    <citation type="submission" date="2020-01" db="EMBL/GenBank/DDBJ databases">
        <authorList>
            <person name="Mishra B."/>
        </authorList>
    </citation>
    <scope>NUCLEOTIDE SEQUENCE [LARGE SCALE GENOMIC DNA]</scope>
</reference>
<evidence type="ECO:0000313" key="3">
    <source>
        <dbReference type="Proteomes" id="UP000467841"/>
    </source>
</evidence>
<organism evidence="2 3">
    <name type="scientific">Microthlaspi erraticum</name>
    <dbReference type="NCBI Taxonomy" id="1685480"/>
    <lineage>
        <taxon>Eukaryota</taxon>
        <taxon>Viridiplantae</taxon>
        <taxon>Streptophyta</taxon>
        <taxon>Embryophyta</taxon>
        <taxon>Tracheophyta</taxon>
        <taxon>Spermatophyta</taxon>
        <taxon>Magnoliopsida</taxon>
        <taxon>eudicotyledons</taxon>
        <taxon>Gunneridae</taxon>
        <taxon>Pentapetalae</taxon>
        <taxon>rosids</taxon>
        <taxon>malvids</taxon>
        <taxon>Brassicales</taxon>
        <taxon>Brassicaceae</taxon>
        <taxon>Coluteocarpeae</taxon>
        <taxon>Microthlaspi</taxon>
    </lineage>
</organism>
<accession>A0A6D2K773</accession>